<evidence type="ECO:0000256" key="1">
    <source>
        <dbReference type="SAM" id="MobiDB-lite"/>
    </source>
</evidence>
<organism evidence="3 4">
    <name type="scientific">Caenimonas terrae</name>
    <dbReference type="NCBI Taxonomy" id="696074"/>
    <lineage>
        <taxon>Bacteria</taxon>
        <taxon>Pseudomonadati</taxon>
        <taxon>Pseudomonadota</taxon>
        <taxon>Betaproteobacteria</taxon>
        <taxon>Burkholderiales</taxon>
        <taxon>Comamonadaceae</taxon>
        <taxon>Caenimonas</taxon>
    </lineage>
</organism>
<name>A0ABW0NEY8_9BURK</name>
<reference evidence="4" key="1">
    <citation type="journal article" date="2019" name="Int. J. Syst. Evol. Microbiol.">
        <title>The Global Catalogue of Microorganisms (GCM) 10K type strain sequencing project: providing services to taxonomists for standard genome sequencing and annotation.</title>
        <authorList>
            <consortium name="The Broad Institute Genomics Platform"/>
            <consortium name="The Broad Institute Genome Sequencing Center for Infectious Disease"/>
            <person name="Wu L."/>
            <person name="Ma J."/>
        </authorList>
    </citation>
    <scope>NUCLEOTIDE SEQUENCE [LARGE SCALE GENOMIC DNA]</scope>
    <source>
        <strain evidence="4">CCUG 57401</strain>
    </source>
</reference>
<dbReference type="EMBL" id="JBHSMF010000006">
    <property type="protein sequence ID" value="MFC5497484.1"/>
    <property type="molecule type" value="Genomic_DNA"/>
</dbReference>
<accession>A0ABW0NEY8</accession>
<keyword evidence="4" id="KW-1185">Reference proteome</keyword>
<comment type="caution">
    <text evidence="3">The sequence shown here is derived from an EMBL/GenBank/DDBJ whole genome shotgun (WGS) entry which is preliminary data.</text>
</comment>
<sequence length="823" mass="88830">MRSLRALIDARGAHPARTVVLVPYAQLMPLAAKAWAAEVPAGFAPRFETTMNWAGAGGFAPAGDDLGFDMGRDLLTAHSLLQRAGLQQQAELLSGRLVEAAWQLGGVAAAVPPAQRADWAAQARPLVSAGFDGPVLALEAAVARIAIEWAAASAYATDSLLQQDLASTLDLLVVLEGLQAEPVADTLRQLAGDKAVSLPLDVPAPPGAVTLHCAADPADEAEQAAACVMRQIDAGRVPVALAATDRVLTRQIRAMLDARGVAIRDETGWKLSTTRAAAHLMAALRACAWNASSDAVLDWLKNCPALPASAVLALERRVRRAGVRDWSALREADLGDSRTLHDLAARIAQWQQQLQGSRSLPKWLSALRELLQATGQWTLLEGDAAGDKLVAALRLSQVAQGEFEQLPQAARRLDLAGFSAWVNDTLEAASFVPESRRKEEVVILPFNQLLARPFAALVLPGCDEVRLPVSPEPPGQWTPAQREALAMPSRESLEQAVRAGWRCALQAPFCDVLWRASDDSGETLLPSALVLALQLEAQMLEGSDPREQRTLQAAPTEPPHANGAALPVAEISASAYEDLRRCPYRFFALRQLGLKEQDELDAEIDKRDFGNWLHAVLAAFHETLRDSPEPAGTGRTGLMDICADEVTREMRLEDGEFLPFAAAWPQVRDGYLAWLEQHEASGAGFASSESSHRVPLGPLTLVGRIDRIDVLADGTRLVVDYKTEALDKSKRRVAVPGEDTQLAFYGALLEDDRLEAAYLNVGERSGTARVGHDGVTQTRDELIAGLLQDMERIGRGEPMAALGEGTACDFCNARGLCRRDFWK</sequence>
<protein>
    <submittedName>
        <fullName evidence="3">PD-(D/E)XK nuclease family protein</fullName>
    </submittedName>
</protein>
<dbReference type="InterPro" id="IPR027417">
    <property type="entry name" value="P-loop_NTPase"/>
</dbReference>
<dbReference type="RefSeq" id="WP_376849571.1">
    <property type="nucleotide sequence ID" value="NZ_JBHSMF010000006.1"/>
</dbReference>
<evidence type="ECO:0000313" key="3">
    <source>
        <dbReference type="EMBL" id="MFC5497484.1"/>
    </source>
</evidence>
<gene>
    <name evidence="3" type="ORF">ACFPOE_08060</name>
</gene>
<feature type="domain" description="PD-(D/E)XK endonuclease-like" evidence="2">
    <location>
        <begin position="571"/>
        <end position="818"/>
    </location>
</feature>
<evidence type="ECO:0000259" key="2">
    <source>
        <dbReference type="Pfam" id="PF12705"/>
    </source>
</evidence>
<dbReference type="Gene3D" id="3.90.320.10">
    <property type="match status" value="1"/>
</dbReference>
<dbReference type="Pfam" id="PF12705">
    <property type="entry name" value="PDDEXK_1"/>
    <property type="match status" value="1"/>
</dbReference>
<evidence type="ECO:0000313" key="4">
    <source>
        <dbReference type="Proteomes" id="UP001596037"/>
    </source>
</evidence>
<dbReference type="Proteomes" id="UP001596037">
    <property type="component" value="Unassembled WGS sequence"/>
</dbReference>
<dbReference type="InterPro" id="IPR038726">
    <property type="entry name" value="PDDEXK_AddAB-type"/>
</dbReference>
<proteinExistence type="predicted"/>
<dbReference type="SUPFAM" id="SSF52540">
    <property type="entry name" value="P-loop containing nucleoside triphosphate hydrolases"/>
    <property type="match status" value="1"/>
</dbReference>
<dbReference type="InterPro" id="IPR011604">
    <property type="entry name" value="PDDEXK-like_dom_sf"/>
</dbReference>
<feature type="region of interest" description="Disordered" evidence="1">
    <location>
        <begin position="542"/>
        <end position="564"/>
    </location>
</feature>